<feature type="compositionally biased region" description="Polar residues" evidence="1">
    <location>
        <begin position="623"/>
        <end position="650"/>
    </location>
</feature>
<dbReference type="PANTHER" id="PTHR34835">
    <property type="entry name" value="OS07G0283600 PROTEIN-RELATED"/>
    <property type="match status" value="1"/>
</dbReference>
<feature type="compositionally biased region" description="Acidic residues" evidence="1">
    <location>
        <begin position="349"/>
        <end position="388"/>
    </location>
</feature>
<evidence type="ECO:0000313" key="3">
    <source>
        <dbReference type="Proteomes" id="UP000823388"/>
    </source>
</evidence>
<dbReference type="Proteomes" id="UP000823388">
    <property type="component" value="Chromosome 3K"/>
</dbReference>
<proteinExistence type="predicted"/>
<evidence type="ECO:0000256" key="1">
    <source>
        <dbReference type="SAM" id="MobiDB-lite"/>
    </source>
</evidence>
<dbReference type="AlphaFoldDB" id="A0A8T0V001"/>
<feature type="region of interest" description="Disordered" evidence="1">
    <location>
        <begin position="329"/>
        <end position="412"/>
    </location>
</feature>
<feature type="region of interest" description="Disordered" evidence="1">
    <location>
        <begin position="615"/>
        <end position="652"/>
    </location>
</feature>
<dbReference type="EMBL" id="CM029041">
    <property type="protein sequence ID" value="KAG2626806.1"/>
    <property type="molecule type" value="Genomic_DNA"/>
</dbReference>
<dbReference type="PANTHER" id="PTHR34835:SF85">
    <property type="entry name" value="AMINOTRANSFERASE-LIKE PLANT MOBILE DOMAIN-CONTAINING PROTEIN"/>
    <property type="match status" value="1"/>
</dbReference>
<feature type="compositionally biased region" description="Polar residues" evidence="1">
    <location>
        <begin position="489"/>
        <end position="504"/>
    </location>
</feature>
<name>A0A8T0V001_PANVG</name>
<keyword evidence="3" id="KW-1185">Reference proteome</keyword>
<comment type="caution">
    <text evidence="2">The sequence shown here is derived from an EMBL/GenBank/DDBJ whole genome shotgun (WGS) entry which is preliminary data.</text>
</comment>
<sequence>MPRKKQGRAPSSDAVPRNRASPARLVKLDACMTEPQRKMIRDINCGGLLNIPCSTIPAEFANWLFVECFDPEASELVFPGRGRIPVTPDSVARIFKLPNKGGKVMYELDVDAINSIQSKYDTIQGSAPKIDQIMEMLKNSKTADEDYLRGWLMIAISTFLCPQTSLAISPRCYPALVDLSAVKKLNWCEFVVNQLKDAAIKFNKKNSMRGCMLLLVILYADSLDLPNIQVPTGTPRVSAWTRTFIDQVIKLDRNRNGSFDKLKLKQSHHSVGAGFNLQMDDISRFVTSKVPRQLAAAKKRKICEAVSKALSDVTKIIGTFIQDLCAAEETAGASTSRPKRRRVVKYDDEKEESEDPDYKEDETEEEDETDEESEHSYYSEEDGMEDNSDNGSTGPPPEDEPASVDAPGDAPYIEENEDLVPLSTRLKRFQSIATKNAQGSSAAAPQGIAECLPPEKSPVVQKLDNVDAKRARLKLPDTPTSAAEADKNNVATDKGCSSNESVPTVSKHHIATPRTNAVQDDKNNNTTKQSSSTPRMDKARANVVLESASSSKVRPWDFPVDVPEFDIMKSIEEATTLETCPPTPPTGKTDWTLDVLPDEEYLLWEAEAIRVHEQAKAKKHKGSTSNSQSIEDPTSNKCYNPISTPNTKQTMHAAPTPQAAGITVAASVEGDSSITPLCVPPPRRAFKLGAALQSPYVPIEPRRMPFNCSKEVCKVYDAVCMFARRSTRSKSSEQPIINYIFNFASLGHLAESVKPGGKPKNTVAEIGIYVINGKKKRGYTR</sequence>
<gene>
    <name evidence="2" type="ORF">PVAP13_3KG136227</name>
</gene>
<feature type="region of interest" description="Disordered" evidence="1">
    <location>
        <begin position="489"/>
        <end position="538"/>
    </location>
</feature>
<evidence type="ECO:0000313" key="2">
    <source>
        <dbReference type="EMBL" id="KAG2626806.1"/>
    </source>
</evidence>
<reference evidence="2" key="1">
    <citation type="submission" date="2020-05" db="EMBL/GenBank/DDBJ databases">
        <title>WGS assembly of Panicum virgatum.</title>
        <authorList>
            <person name="Lovell J.T."/>
            <person name="Jenkins J."/>
            <person name="Shu S."/>
            <person name="Juenger T.E."/>
            <person name="Schmutz J."/>
        </authorList>
    </citation>
    <scope>NUCLEOTIDE SEQUENCE</scope>
    <source>
        <strain evidence="2">AP13</strain>
    </source>
</reference>
<organism evidence="2 3">
    <name type="scientific">Panicum virgatum</name>
    <name type="common">Blackwell switchgrass</name>
    <dbReference type="NCBI Taxonomy" id="38727"/>
    <lineage>
        <taxon>Eukaryota</taxon>
        <taxon>Viridiplantae</taxon>
        <taxon>Streptophyta</taxon>
        <taxon>Embryophyta</taxon>
        <taxon>Tracheophyta</taxon>
        <taxon>Spermatophyta</taxon>
        <taxon>Magnoliopsida</taxon>
        <taxon>Liliopsida</taxon>
        <taxon>Poales</taxon>
        <taxon>Poaceae</taxon>
        <taxon>PACMAD clade</taxon>
        <taxon>Panicoideae</taxon>
        <taxon>Panicodae</taxon>
        <taxon>Paniceae</taxon>
        <taxon>Panicinae</taxon>
        <taxon>Panicum</taxon>
        <taxon>Panicum sect. Hiantes</taxon>
    </lineage>
</organism>
<feature type="compositionally biased region" description="Polar residues" evidence="1">
    <location>
        <begin position="513"/>
        <end position="534"/>
    </location>
</feature>
<accession>A0A8T0V001</accession>
<protein>
    <recommendedName>
        <fullName evidence="4">Aminotransferase-like plant mobile domain-containing protein</fullName>
    </recommendedName>
</protein>
<evidence type="ECO:0008006" key="4">
    <source>
        <dbReference type="Google" id="ProtNLM"/>
    </source>
</evidence>